<proteinExistence type="predicted"/>
<organism evidence="1 2">
    <name type="scientific">Wuchereria bancrofti</name>
    <dbReference type="NCBI Taxonomy" id="6293"/>
    <lineage>
        <taxon>Eukaryota</taxon>
        <taxon>Metazoa</taxon>
        <taxon>Ecdysozoa</taxon>
        <taxon>Nematoda</taxon>
        <taxon>Chromadorea</taxon>
        <taxon>Rhabditida</taxon>
        <taxon>Spirurina</taxon>
        <taxon>Spiruromorpha</taxon>
        <taxon>Filarioidea</taxon>
        <taxon>Onchocercidae</taxon>
        <taxon>Wuchereria</taxon>
    </lineage>
</organism>
<sequence>MTVEIVNRCSYVSKAYDEIFPRGKRPHVSSPLIRISPHHKNYQRGTQRFTDVRVDTDSRGMKTTV</sequence>
<keyword evidence="2" id="KW-1185">Reference proteome</keyword>
<dbReference type="AlphaFoldDB" id="A0A3P7E4Y5"/>
<name>A0A3P7E4Y5_WUCBA</name>
<dbReference type="Proteomes" id="UP000270924">
    <property type="component" value="Unassembled WGS sequence"/>
</dbReference>
<evidence type="ECO:0000313" key="1">
    <source>
        <dbReference type="EMBL" id="VDM17581.1"/>
    </source>
</evidence>
<dbReference type="EMBL" id="UYWW01010246">
    <property type="protein sequence ID" value="VDM17581.1"/>
    <property type="molecule type" value="Genomic_DNA"/>
</dbReference>
<reference evidence="1 2" key="1">
    <citation type="submission" date="2018-11" db="EMBL/GenBank/DDBJ databases">
        <authorList>
            <consortium name="Pathogen Informatics"/>
        </authorList>
    </citation>
    <scope>NUCLEOTIDE SEQUENCE [LARGE SCALE GENOMIC DNA]</scope>
</reference>
<gene>
    <name evidence="1" type="ORF">WBA_LOCUS9792</name>
</gene>
<protein>
    <submittedName>
        <fullName evidence="1">Uncharacterized protein</fullName>
    </submittedName>
</protein>
<evidence type="ECO:0000313" key="2">
    <source>
        <dbReference type="Proteomes" id="UP000270924"/>
    </source>
</evidence>
<accession>A0A3P7E4Y5</accession>
<dbReference type="InParanoid" id="A0A3P7E4Y5"/>